<gene>
    <name evidence="2" type="ORF">IFJ75_12560</name>
</gene>
<name>A0A975GV40_9CAUL</name>
<dbReference type="InterPro" id="IPR006311">
    <property type="entry name" value="TAT_signal"/>
</dbReference>
<proteinExistence type="predicted"/>
<dbReference type="PANTHER" id="PTHR33361">
    <property type="entry name" value="GLR0591 PROTEIN"/>
    <property type="match status" value="1"/>
</dbReference>
<dbReference type="RefSeq" id="WP_207868530.1">
    <property type="nucleotide sequence ID" value="NZ_CP062222.1"/>
</dbReference>
<reference evidence="2" key="1">
    <citation type="submission" date="2020-09" db="EMBL/GenBank/DDBJ databases">
        <title>Brevundimonas sp. LVF2 isolated from a puddle in Goettingen, Germany.</title>
        <authorList>
            <person name="Friedrich I."/>
            <person name="Klassen A."/>
            <person name="Hannes N."/>
            <person name="Schneider D."/>
            <person name="Hertel R."/>
            <person name="Daniel R."/>
        </authorList>
    </citation>
    <scope>NUCLEOTIDE SEQUENCE</scope>
    <source>
        <strain evidence="2">LVF2</strain>
    </source>
</reference>
<dbReference type="AlphaFoldDB" id="A0A975GV40"/>
<dbReference type="EMBL" id="CP062222">
    <property type="protein sequence ID" value="QTC90114.1"/>
    <property type="molecule type" value="Genomic_DNA"/>
</dbReference>
<evidence type="ECO:0000313" key="3">
    <source>
        <dbReference type="Proteomes" id="UP000663918"/>
    </source>
</evidence>
<protein>
    <submittedName>
        <fullName evidence="2">DUF885 family protein</fullName>
    </submittedName>
</protein>
<evidence type="ECO:0000256" key="1">
    <source>
        <dbReference type="SAM" id="SignalP"/>
    </source>
</evidence>
<dbReference type="Pfam" id="PF05960">
    <property type="entry name" value="DUF885"/>
    <property type="match status" value="1"/>
</dbReference>
<dbReference type="KEGG" id="bgoe:IFJ75_12560"/>
<accession>A0A975GV40</accession>
<dbReference type="InterPro" id="IPR010281">
    <property type="entry name" value="DUF885"/>
</dbReference>
<evidence type="ECO:0000313" key="2">
    <source>
        <dbReference type="EMBL" id="QTC90114.1"/>
    </source>
</evidence>
<feature type="signal peptide" evidence="1">
    <location>
        <begin position="1"/>
        <end position="28"/>
    </location>
</feature>
<dbReference type="PROSITE" id="PS51257">
    <property type="entry name" value="PROKAR_LIPOPROTEIN"/>
    <property type="match status" value="1"/>
</dbReference>
<dbReference type="PROSITE" id="PS51318">
    <property type="entry name" value="TAT"/>
    <property type="match status" value="1"/>
</dbReference>
<keyword evidence="1" id="KW-0732">Signal</keyword>
<feature type="chain" id="PRO_5037078708" evidence="1">
    <location>
        <begin position="29"/>
        <end position="615"/>
    </location>
</feature>
<sequence>MIDRRRLLQTAVAAGAFAPLVGSLGACAAEGSPSPAADALVAEIGETSVDVNPALASNLGLDTGARAALKGQFSPKGVEGRTAAIARNDGWVAKIRAIDASKLTGQSAASFGVVKFQAETLDTAKGFGYGDFGFVDASAYPIQPYTISQLTGTYQFAPDFLDTQHSIETTADAEAYLSRLSAMATTMDQETASSRADAAKGVIPPDFIIRKALVQMTALRSARPEEAGLTTSLSRRAKEKGLAGDWDARAAALVEQQVYPALDRQIALMNELLPKAKSDAGIWGLPDGPAYYAAALKLMTTTDLTPDAIHEMGLEQSKDILSRMDAILKAQGLTEGTVGQRMAALGKDPKHLYPNTDAGKAQVLTDLNAQIVAMKARLPEYFGRLPKADVEVRRVPVAIEAGAPGGYAVSPSLDGSRPGAYYINLRDTAEWPKYTLPTLTYHEAIPGHHLQGTLAVENTALPLISKALFFSAHGEGWALYSEQLADEMGVYANDPFGELGYLQSLLFRASRLVADTGLHHKKWSREQAIRYMVDTGGDEESAIASEVERYCVWPGQACSYKIGHTEWVRLREDAKTTLGDKFDIKGFHDTALGVGGVPIAVLQTVVADWVKSKQA</sequence>
<dbReference type="PANTHER" id="PTHR33361:SF2">
    <property type="entry name" value="DUF885 DOMAIN-CONTAINING PROTEIN"/>
    <property type="match status" value="1"/>
</dbReference>
<organism evidence="2 3">
    <name type="scientific">Brevundimonas goettingensis</name>
    <dbReference type="NCBI Taxonomy" id="2774190"/>
    <lineage>
        <taxon>Bacteria</taxon>
        <taxon>Pseudomonadati</taxon>
        <taxon>Pseudomonadota</taxon>
        <taxon>Alphaproteobacteria</taxon>
        <taxon>Caulobacterales</taxon>
        <taxon>Caulobacteraceae</taxon>
        <taxon>Brevundimonas</taxon>
    </lineage>
</organism>
<keyword evidence="3" id="KW-1185">Reference proteome</keyword>
<dbReference type="Proteomes" id="UP000663918">
    <property type="component" value="Chromosome"/>
</dbReference>